<evidence type="ECO:0000313" key="3">
    <source>
        <dbReference type="Proteomes" id="UP001235939"/>
    </source>
</evidence>
<keyword evidence="3" id="KW-1185">Reference proteome</keyword>
<dbReference type="EMBL" id="CP092864">
    <property type="protein sequence ID" value="UYV63027.1"/>
    <property type="molecule type" value="Genomic_DNA"/>
</dbReference>
<name>A0ABY6K2C2_9ARAC</name>
<protein>
    <submittedName>
        <fullName evidence="2">Uncharacterized protein</fullName>
    </submittedName>
</protein>
<feature type="compositionally biased region" description="Basic and acidic residues" evidence="1">
    <location>
        <begin position="161"/>
        <end position="173"/>
    </location>
</feature>
<dbReference type="Pfam" id="PF03564">
    <property type="entry name" value="DUF1759"/>
    <property type="match status" value="1"/>
</dbReference>
<reference evidence="2 3" key="1">
    <citation type="submission" date="2022-01" db="EMBL/GenBank/DDBJ databases">
        <title>A chromosomal length assembly of Cordylochernes scorpioides.</title>
        <authorList>
            <person name="Zeh D."/>
            <person name="Zeh J."/>
        </authorList>
    </citation>
    <scope>NUCLEOTIDE SEQUENCE [LARGE SCALE GENOMIC DNA]</scope>
    <source>
        <strain evidence="2">IN4F17</strain>
        <tissue evidence="2">Whole Body</tissue>
    </source>
</reference>
<dbReference type="InterPro" id="IPR005312">
    <property type="entry name" value="DUF1759"/>
</dbReference>
<gene>
    <name evidence="2" type="ORF">LAZ67_2002886</name>
</gene>
<sequence length="724" mass="81841">MADYRQVAAASKEKAVPVEIVDPSTKDYLQSGEKAKLSRWMPIDSLCLEDFKESEDDDGKYSSSAYMEWPEILKKEVLRPEALEKAVNLEDSEKAAESQQLSKRHLEESNKQGSCIKAESKTWEDPIEPDLAAESDNPAVSEKELANESENLSQDSPQSDAQREAENSSKELAEGSDGNTQVNKQYVYTPDYSNIVLRPFTDQETIEEMPEIIETENQVELDLTYLESRLELSTVKILFTFRSILEDKYDKIELKGRGRLSNCYKISDTEVCKFVMVAKNDANKYASYLYAAYSSGFNFDDVSKGILELLNIEVGKSYSNFVFIMVFLFKPLASVKPSTVLPPLTHVPCPDMEEDDKDLEEAANARLRMVRAVDSVMNMDTLSGLEQIGSALTAIAGEGRGLDNDGKLELIRLLNKTVSLASSIQVEAPQQLLDFCMYAVGTMGGVVADKEYDERLKYERLIKRLREKLEKVLNPKKGVSPQPDETTSDTSNSTSRRRVLLPKSTLPEFGDKYQYLVDCMLENSEAQQLVLSYPVSGKNYASVIKDLKERFGRDNMLIKVYVRDLLWLVIRSAQERKVNFKDLVTKLNSQIRHSSMLGVTTEKCADIFYPVVESCLPEDILISWQPSSESEDLESLMKFLRREVIQAKNREMAYNKHSDSLAQPTPGEIEMKKISFNARREIATTSGFMHSDISPTLREKFKCIFCDNGHPSQDCRKGMKMGVV</sequence>
<feature type="compositionally biased region" description="Polar residues" evidence="1">
    <location>
        <begin position="148"/>
        <end position="160"/>
    </location>
</feature>
<evidence type="ECO:0000313" key="2">
    <source>
        <dbReference type="EMBL" id="UYV63027.1"/>
    </source>
</evidence>
<proteinExistence type="predicted"/>
<accession>A0ABY6K2C2</accession>
<evidence type="ECO:0000256" key="1">
    <source>
        <dbReference type="SAM" id="MobiDB-lite"/>
    </source>
</evidence>
<organism evidence="2 3">
    <name type="scientific">Cordylochernes scorpioides</name>
    <dbReference type="NCBI Taxonomy" id="51811"/>
    <lineage>
        <taxon>Eukaryota</taxon>
        <taxon>Metazoa</taxon>
        <taxon>Ecdysozoa</taxon>
        <taxon>Arthropoda</taxon>
        <taxon>Chelicerata</taxon>
        <taxon>Arachnida</taxon>
        <taxon>Pseudoscorpiones</taxon>
        <taxon>Cheliferoidea</taxon>
        <taxon>Chernetidae</taxon>
        <taxon>Cordylochernes</taxon>
    </lineage>
</organism>
<feature type="compositionally biased region" description="Basic and acidic residues" evidence="1">
    <location>
        <begin position="86"/>
        <end position="96"/>
    </location>
</feature>
<feature type="region of interest" description="Disordered" evidence="1">
    <location>
        <begin position="86"/>
        <end position="182"/>
    </location>
</feature>
<feature type="region of interest" description="Disordered" evidence="1">
    <location>
        <begin position="473"/>
        <end position="498"/>
    </location>
</feature>
<dbReference type="Proteomes" id="UP001235939">
    <property type="component" value="Chromosome 02"/>
</dbReference>